<dbReference type="Gene3D" id="3.40.1710.10">
    <property type="entry name" value="abc type-2 transporter like domain"/>
    <property type="match status" value="1"/>
</dbReference>
<keyword evidence="4 5" id="KW-0472">Membrane</keyword>
<feature type="domain" description="ABC-2 type transporter transmembrane" evidence="6">
    <location>
        <begin position="7"/>
        <end position="173"/>
    </location>
</feature>
<evidence type="ECO:0000256" key="2">
    <source>
        <dbReference type="ARBA" id="ARBA00022692"/>
    </source>
</evidence>
<dbReference type="GO" id="GO:0016020">
    <property type="term" value="C:membrane"/>
    <property type="evidence" value="ECO:0007669"/>
    <property type="project" value="UniProtKB-SubCell"/>
</dbReference>
<dbReference type="EMBL" id="AYYY01000025">
    <property type="protein sequence ID" value="KRM61481.1"/>
    <property type="molecule type" value="Genomic_DNA"/>
</dbReference>
<evidence type="ECO:0000256" key="1">
    <source>
        <dbReference type="ARBA" id="ARBA00004141"/>
    </source>
</evidence>
<keyword evidence="2 5" id="KW-0812">Transmembrane</keyword>
<dbReference type="InterPro" id="IPR023908">
    <property type="entry name" value="xxxLxxG_rpt"/>
</dbReference>
<dbReference type="GO" id="GO:0140359">
    <property type="term" value="F:ABC-type transporter activity"/>
    <property type="evidence" value="ECO:0007669"/>
    <property type="project" value="InterPro"/>
</dbReference>
<dbReference type="STRING" id="1423813.FC26_GL001555"/>
<dbReference type="PANTHER" id="PTHR43077">
    <property type="entry name" value="TRANSPORT PERMEASE YVFS-RELATED"/>
    <property type="match status" value="1"/>
</dbReference>
<sequence>MRRIAYIVLAVLVPAVLLIAIFNFIQYEQHAATKNIPVAVVNKDQPAESNGQLIDVGQQVVNTLKKDHQVKWEFVSEKTAKKQLADGDAYLEIELPKNFSENATTLMAKNPKVSLIKLHESKRNNFLSSMVTTTVADTVQSQVKTKVQKVYSQTLLSSLKKLGNGTKQAASGTQQLDDGMTQLKDGQTEITRNLDLLSTNMVTFESGAKTLKDGVDTYTTGVDTLTAADKQLAAGLHTLQESAEPLVSGTAQLATGSKTLSSGVKQYTDGVSQLTSGNQQIYDGLGQLNSKTGSLVSGTKQLADGSTQLSDGISQYTTGVNSVNTEFAKVRAAVAANDKIVSSIDSMTSTMQKAQTDTAQLKSDMSSLQDGLNTLTELAPLLDKISSAKTQISSLQAQMKLANMIAKTPTQIATDQGNVTSAQSALQAAIANVSDPDQKAALQSAAAAETKATTTLGSDAKNTANAYKMVSDKSTTALDEFSTELGSANLTTADAEAMLKKVQNIETEANSLFDETDPLLSSDTISKLNTVLANSKALTPALNQLQEQGFDKLTDSSTVSKLTSGASQLASGNSELANQAPTLASGVKQLFAGSSQVVAGGNQLNANTSALVSGAAQLATGNATLAASAPALISGVAQLVSGGDQIVSGGNQLTGASSQLRSGTSQIYDATVTAKSGADQLASGSHQLLDGTDTAADGVSTLNKALQDGADQIGTIHAGSSNVNHLATPISNKEEGATSESLKNTFAPLMLALVLFLGAVVTQLGLFTPERRKRHTLFEEPLLAIGLTAVAQAVIADVLLAVLGVSVASWFGLTFFSLIVSVLFTAICMTLYHMFGRVGVLFAVLLALLQIIITGQVFPNAMLSSFYQGIASILPMTHAIHGFDALINGTNYNVLLAIAFLLLFTVVLAGIAYLIDFLVAKRLTDNEEPEEK</sequence>
<dbReference type="NCBIfam" id="TIGR03057">
    <property type="entry name" value="xxxLxxG_by_4"/>
    <property type="match status" value="8"/>
</dbReference>
<gene>
    <name evidence="7" type="ORF">FC26_GL001555</name>
</gene>
<dbReference type="InterPro" id="IPR013525">
    <property type="entry name" value="ABC2_TM"/>
</dbReference>
<evidence type="ECO:0000313" key="8">
    <source>
        <dbReference type="Proteomes" id="UP000051733"/>
    </source>
</evidence>
<evidence type="ECO:0000259" key="6">
    <source>
        <dbReference type="Pfam" id="PF12698"/>
    </source>
</evidence>
<feature type="transmembrane region" description="Helical" evidence="5">
    <location>
        <begin position="839"/>
        <end position="858"/>
    </location>
</feature>
<evidence type="ECO:0000256" key="4">
    <source>
        <dbReference type="ARBA" id="ARBA00023136"/>
    </source>
</evidence>
<comment type="subcellular location">
    <subcellularLocation>
        <location evidence="1">Membrane</location>
        <topology evidence="1">Multi-pass membrane protein</topology>
    </subcellularLocation>
</comment>
<comment type="caution">
    <text evidence="7">The sequence shown here is derived from an EMBL/GenBank/DDBJ whole genome shotgun (WGS) entry which is preliminary data.</text>
</comment>
<feature type="transmembrane region" description="Helical" evidence="5">
    <location>
        <begin position="746"/>
        <end position="769"/>
    </location>
</feature>
<dbReference type="PATRIC" id="fig|1423813.3.peg.1582"/>
<dbReference type="InterPro" id="IPR011049">
    <property type="entry name" value="Serralysin-like_metalloprot_C"/>
</dbReference>
<evidence type="ECO:0000256" key="3">
    <source>
        <dbReference type="ARBA" id="ARBA00022989"/>
    </source>
</evidence>
<dbReference type="AlphaFoldDB" id="A0A0R2ACK0"/>
<dbReference type="PANTHER" id="PTHR43077:SF5">
    <property type="entry name" value="PHAGE INFECTION PROTEIN"/>
    <property type="match status" value="1"/>
</dbReference>
<feature type="transmembrane region" description="Helical" evidence="5">
    <location>
        <begin position="810"/>
        <end position="832"/>
    </location>
</feature>
<reference evidence="7 8" key="1">
    <citation type="journal article" date="2015" name="Genome Announc.">
        <title>Expanding the biotechnology potential of lactobacilli through comparative genomics of 213 strains and associated genera.</title>
        <authorList>
            <person name="Sun Z."/>
            <person name="Harris H.M."/>
            <person name="McCann A."/>
            <person name="Guo C."/>
            <person name="Argimon S."/>
            <person name="Zhang W."/>
            <person name="Yang X."/>
            <person name="Jeffery I.B."/>
            <person name="Cooney J.C."/>
            <person name="Kagawa T.F."/>
            <person name="Liu W."/>
            <person name="Song Y."/>
            <person name="Salvetti E."/>
            <person name="Wrobel A."/>
            <person name="Rasinkangas P."/>
            <person name="Parkhill J."/>
            <person name="Rea M.C."/>
            <person name="O'Sullivan O."/>
            <person name="Ritari J."/>
            <person name="Douillard F.P."/>
            <person name="Paul Ross R."/>
            <person name="Yang R."/>
            <person name="Briner A.E."/>
            <person name="Felis G.E."/>
            <person name="de Vos W.M."/>
            <person name="Barrangou R."/>
            <person name="Klaenhammer T.R."/>
            <person name="Caufield P.W."/>
            <person name="Cui Y."/>
            <person name="Zhang H."/>
            <person name="O'Toole P.W."/>
        </authorList>
    </citation>
    <scope>NUCLEOTIDE SEQUENCE [LARGE SCALE GENOMIC DNA]</scope>
    <source>
        <strain evidence="7 8">DSM 20634</strain>
    </source>
</reference>
<organism evidence="7 8">
    <name type="scientific">Paucilactobacillus vaccinostercus DSM 20634</name>
    <dbReference type="NCBI Taxonomy" id="1423813"/>
    <lineage>
        <taxon>Bacteria</taxon>
        <taxon>Bacillati</taxon>
        <taxon>Bacillota</taxon>
        <taxon>Bacilli</taxon>
        <taxon>Lactobacillales</taxon>
        <taxon>Lactobacillaceae</taxon>
        <taxon>Paucilactobacillus</taxon>
    </lineage>
</organism>
<keyword evidence="8" id="KW-1185">Reference proteome</keyword>
<keyword evidence="3 5" id="KW-1133">Transmembrane helix</keyword>
<dbReference type="NCBIfam" id="TIGR03061">
    <property type="entry name" value="pip_yhgE_Nterm"/>
    <property type="match status" value="1"/>
</dbReference>
<dbReference type="InterPro" id="IPR051328">
    <property type="entry name" value="T7SS_ABC-Transporter"/>
</dbReference>
<feature type="transmembrane region" description="Helical" evidence="5">
    <location>
        <begin position="7"/>
        <end position="25"/>
    </location>
</feature>
<dbReference type="Pfam" id="PF12698">
    <property type="entry name" value="ABC2_membrane_3"/>
    <property type="match status" value="1"/>
</dbReference>
<name>A0A0R2ACK0_9LACO</name>
<dbReference type="SUPFAM" id="SSF101967">
    <property type="entry name" value="Adhesin YadA, collagen-binding domain"/>
    <property type="match status" value="1"/>
</dbReference>
<accession>A0A0R2ACK0</accession>
<dbReference type="Gene3D" id="1.10.287.950">
    <property type="entry name" value="Methyl-accepting chemotaxis protein"/>
    <property type="match status" value="1"/>
</dbReference>
<feature type="transmembrane region" description="Helical" evidence="5">
    <location>
        <begin position="894"/>
        <end position="915"/>
    </location>
</feature>
<feature type="transmembrane region" description="Helical" evidence="5">
    <location>
        <begin position="781"/>
        <end position="804"/>
    </location>
</feature>
<dbReference type="InterPro" id="IPR017500">
    <property type="entry name" value="Phage_infect_YhgE_N"/>
</dbReference>
<proteinExistence type="predicted"/>
<evidence type="ECO:0000313" key="7">
    <source>
        <dbReference type="EMBL" id="KRM61481.1"/>
    </source>
</evidence>
<dbReference type="Proteomes" id="UP000051733">
    <property type="component" value="Unassembled WGS sequence"/>
</dbReference>
<evidence type="ECO:0000256" key="5">
    <source>
        <dbReference type="SAM" id="Phobius"/>
    </source>
</evidence>
<protein>
    <recommendedName>
        <fullName evidence="6">ABC-2 type transporter transmembrane domain-containing protein</fullName>
    </recommendedName>
</protein>